<accession>A0A2M9C4N2</accession>
<gene>
    <name evidence="2" type="ORF">CLV54_0524</name>
</gene>
<sequence length="128" mass="13551">MSSTGSDEQGAVEQSAVEQGAVEQGAIDAEPEVVVTAGRVIVRRSPRYFRFMALGAIVGVILAIVFTVAFPDNAQFTATQVFGFLLLVFLVVGVALGSLAAILANRIVSRGQHEVDAERTIVHPVDEP</sequence>
<keyword evidence="3" id="KW-1185">Reference proteome</keyword>
<evidence type="ECO:0008006" key="4">
    <source>
        <dbReference type="Google" id="ProtNLM"/>
    </source>
</evidence>
<feature type="transmembrane region" description="Helical" evidence="1">
    <location>
        <begin position="48"/>
        <end position="70"/>
    </location>
</feature>
<evidence type="ECO:0000256" key="1">
    <source>
        <dbReference type="SAM" id="Phobius"/>
    </source>
</evidence>
<evidence type="ECO:0000313" key="2">
    <source>
        <dbReference type="EMBL" id="PJJ65491.1"/>
    </source>
</evidence>
<reference evidence="2 3" key="1">
    <citation type="submission" date="2017-11" db="EMBL/GenBank/DDBJ databases">
        <title>Genomic Encyclopedia of Archaeal and Bacterial Type Strains, Phase II (KMG-II): From Individual Species to Whole Genera.</title>
        <authorList>
            <person name="Goeker M."/>
        </authorList>
    </citation>
    <scope>NUCLEOTIDE SEQUENCE [LARGE SCALE GENOMIC DNA]</scope>
    <source>
        <strain evidence="2 3">DSM 25625</strain>
    </source>
</reference>
<dbReference type="Proteomes" id="UP000230161">
    <property type="component" value="Unassembled WGS sequence"/>
</dbReference>
<dbReference type="RefSeq" id="WP_100343379.1">
    <property type="nucleotide sequence ID" value="NZ_PGFB01000001.1"/>
</dbReference>
<protein>
    <recommendedName>
        <fullName evidence="4">Potassium transporter Trk</fullName>
    </recommendedName>
</protein>
<dbReference type="OrthoDB" id="5125407at2"/>
<dbReference type="EMBL" id="PGFB01000001">
    <property type="protein sequence ID" value="PJJ65491.1"/>
    <property type="molecule type" value="Genomic_DNA"/>
</dbReference>
<keyword evidence="1" id="KW-1133">Transmembrane helix</keyword>
<comment type="caution">
    <text evidence="2">The sequence shown here is derived from an EMBL/GenBank/DDBJ whole genome shotgun (WGS) entry which is preliminary data.</text>
</comment>
<proteinExistence type="predicted"/>
<organism evidence="2 3">
    <name type="scientific">Compostimonas suwonensis</name>
    <dbReference type="NCBI Taxonomy" id="1048394"/>
    <lineage>
        <taxon>Bacteria</taxon>
        <taxon>Bacillati</taxon>
        <taxon>Actinomycetota</taxon>
        <taxon>Actinomycetes</taxon>
        <taxon>Micrococcales</taxon>
        <taxon>Microbacteriaceae</taxon>
        <taxon>Compostimonas</taxon>
    </lineage>
</organism>
<feature type="transmembrane region" description="Helical" evidence="1">
    <location>
        <begin position="82"/>
        <end position="104"/>
    </location>
</feature>
<name>A0A2M9C4N2_9MICO</name>
<keyword evidence="1" id="KW-0472">Membrane</keyword>
<evidence type="ECO:0000313" key="3">
    <source>
        <dbReference type="Proteomes" id="UP000230161"/>
    </source>
</evidence>
<keyword evidence="1" id="KW-0812">Transmembrane</keyword>
<dbReference type="AlphaFoldDB" id="A0A2M9C4N2"/>